<evidence type="ECO:0000313" key="3">
    <source>
        <dbReference type="EMBL" id="KAF5835002.1"/>
    </source>
</evidence>
<keyword evidence="2" id="KW-0812">Transmembrane</keyword>
<accession>A0ABQ7GK68</accession>
<sequence length="143" mass="15088">YANALSLLERYVPVTGFINGVFGMTAGGACMVGPTTVAMLAKYTGLGYTAMAYVAAIFYFLHYPIILTAVTLGNKLLGMYIEEEVVDVPDEEQQPLAAAEPSTQPQAGGSQRGGRTMAQVRYAKGVVLDGGGSGSAKVLCRQW</sequence>
<proteinExistence type="predicted"/>
<keyword evidence="2" id="KW-0472">Membrane</keyword>
<name>A0ABQ7GK68_DUNSA</name>
<gene>
    <name evidence="3" type="ORF">DUNSADRAFT_8059</name>
</gene>
<evidence type="ECO:0000313" key="4">
    <source>
        <dbReference type="Proteomes" id="UP000815325"/>
    </source>
</evidence>
<feature type="region of interest" description="Disordered" evidence="1">
    <location>
        <begin position="91"/>
        <end position="115"/>
    </location>
</feature>
<organism evidence="3 4">
    <name type="scientific">Dunaliella salina</name>
    <name type="common">Green alga</name>
    <name type="synonym">Protococcus salinus</name>
    <dbReference type="NCBI Taxonomy" id="3046"/>
    <lineage>
        <taxon>Eukaryota</taxon>
        <taxon>Viridiplantae</taxon>
        <taxon>Chlorophyta</taxon>
        <taxon>core chlorophytes</taxon>
        <taxon>Chlorophyceae</taxon>
        <taxon>CS clade</taxon>
        <taxon>Chlamydomonadales</taxon>
        <taxon>Dunaliellaceae</taxon>
        <taxon>Dunaliella</taxon>
    </lineage>
</organism>
<feature type="non-terminal residue" evidence="3">
    <location>
        <position position="1"/>
    </location>
</feature>
<protein>
    <submittedName>
        <fullName evidence="3">Uncharacterized protein</fullName>
    </submittedName>
</protein>
<evidence type="ECO:0000256" key="1">
    <source>
        <dbReference type="SAM" id="MobiDB-lite"/>
    </source>
</evidence>
<comment type="caution">
    <text evidence="3">The sequence shown here is derived from an EMBL/GenBank/DDBJ whole genome shotgun (WGS) entry which is preliminary data.</text>
</comment>
<keyword evidence="4" id="KW-1185">Reference proteome</keyword>
<keyword evidence="2" id="KW-1133">Transmembrane helix</keyword>
<dbReference type="EMBL" id="MU069727">
    <property type="protein sequence ID" value="KAF5835002.1"/>
    <property type="molecule type" value="Genomic_DNA"/>
</dbReference>
<dbReference type="Proteomes" id="UP000815325">
    <property type="component" value="Unassembled WGS sequence"/>
</dbReference>
<evidence type="ECO:0000256" key="2">
    <source>
        <dbReference type="SAM" id="Phobius"/>
    </source>
</evidence>
<reference evidence="3" key="1">
    <citation type="submission" date="2017-08" db="EMBL/GenBank/DDBJ databases">
        <authorList>
            <person name="Polle J.E."/>
            <person name="Barry K."/>
            <person name="Cushman J."/>
            <person name="Schmutz J."/>
            <person name="Tran D."/>
            <person name="Hathwaick L.T."/>
            <person name="Yim W.C."/>
            <person name="Jenkins J."/>
            <person name="Mckie-Krisberg Z.M."/>
            <person name="Prochnik S."/>
            <person name="Lindquist E."/>
            <person name="Dockter R.B."/>
            <person name="Adam C."/>
            <person name="Molina H."/>
            <person name="Bunkerborg J."/>
            <person name="Jin E."/>
            <person name="Buchheim M."/>
            <person name="Magnuson J."/>
        </authorList>
    </citation>
    <scope>NUCLEOTIDE SEQUENCE</scope>
    <source>
        <strain evidence="3">CCAP 19/18</strain>
    </source>
</reference>
<feature type="transmembrane region" description="Helical" evidence="2">
    <location>
        <begin position="50"/>
        <end position="72"/>
    </location>
</feature>